<proteinExistence type="predicted"/>
<evidence type="ECO:0000313" key="1">
    <source>
        <dbReference type="EMBL" id="KTF05651.1"/>
    </source>
</evidence>
<protein>
    <submittedName>
        <fullName evidence="1">Uncharacterized protein</fullName>
    </submittedName>
</protein>
<sequence length="52" mass="5614">ELKARDLDKEPKISGALTVAQFNLREFLQGTGQKLPAMADGATLSKAELVSR</sequence>
<feature type="non-terminal residue" evidence="1">
    <location>
        <position position="1"/>
    </location>
</feature>
<accession>A0A1B6NQV6</accession>
<comment type="caution">
    <text evidence="1">The sequence shown here is derived from an EMBL/GenBank/DDBJ whole genome shotgun (WGS) entry which is preliminary data.</text>
</comment>
<name>A0A1B6NQV6_9ZZZZ</name>
<dbReference type="EMBL" id="AYSL01001651">
    <property type="protein sequence ID" value="KTF05651.1"/>
    <property type="molecule type" value="Genomic_DNA"/>
</dbReference>
<reference evidence="1" key="1">
    <citation type="submission" date="2013-11" db="EMBL/GenBank/DDBJ databases">
        <title>Microbial diversity, functional groups and degradation webs in Northern and Southern Mediterranean and Red Sea marine crude oil polluted sites.</title>
        <authorList>
            <person name="Daffonchio D."/>
            <person name="Mapelli F."/>
            <person name="Ferrer M."/>
            <person name="Richter M."/>
            <person name="Cherif A."/>
            <person name="Malkawi H.I."/>
            <person name="Yakimov M.M."/>
            <person name="Abdel-Fattah Y.R."/>
            <person name="Blaghen M."/>
            <person name="Golyshin P.N."/>
            <person name="Kalogerakis N."/>
            <person name="Boon N."/>
            <person name="Magagnini M."/>
            <person name="Fava F."/>
        </authorList>
    </citation>
    <scope>NUCLEOTIDE SEQUENCE</scope>
</reference>
<gene>
    <name evidence="1" type="ORF">MGSAQ_002853</name>
</gene>
<dbReference type="AlphaFoldDB" id="A0A1B6NQV6"/>
<organism evidence="1">
    <name type="scientific">marine sediment metagenome</name>
    <dbReference type="NCBI Taxonomy" id="412755"/>
    <lineage>
        <taxon>unclassified sequences</taxon>
        <taxon>metagenomes</taxon>
        <taxon>ecological metagenomes</taxon>
    </lineage>
</organism>